<sequence>MPCQVNKRSAASLNFSILGSSLLLRIACKLQPPPVNRGSVSSLVPGRAGIRKGKEKQAKRKKKRKKNLRRFPRMILWGMAAAIYTYLSRSSGQMETCRRENRVPIHLCKDWIGLDGESSQPVFFTIAPVFFSSLLRRARFGFSFSERAGGDD</sequence>
<proteinExistence type="predicted"/>
<keyword evidence="4" id="KW-1185">Reference proteome</keyword>
<name>A0A292Q7U4_9PEZI</name>
<feature type="region of interest" description="Disordered" evidence="1">
    <location>
        <begin position="38"/>
        <end position="66"/>
    </location>
</feature>
<dbReference type="AlphaFoldDB" id="A0A292Q7U4"/>
<feature type="compositionally biased region" description="Basic residues" evidence="1">
    <location>
        <begin position="49"/>
        <end position="66"/>
    </location>
</feature>
<dbReference type="Proteomes" id="UP001412239">
    <property type="component" value="Unassembled WGS sequence"/>
</dbReference>
<keyword evidence="2" id="KW-0472">Membrane</keyword>
<keyword evidence="2" id="KW-0812">Transmembrane</keyword>
<gene>
    <name evidence="3" type="ORF">GSTUAT00001118001</name>
</gene>
<evidence type="ECO:0000313" key="3">
    <source>
        <dbReference type="EMBL" id="CUS14833.1"/>
    </source>
</evidence>
<feature type="transmembrane region" description="Helical" evidence="2">
    <location>
        <begin position="70"/>
        <end position="87"/>
    </location>
</feature>
<organism evidence="3 4">
    <name type="scientific">Tuber aestivum</name>
    <name type="common">summer truffle</name>
    <dbReference type="NCBI Taxonomy" id="59557"/>
    <lineage>
        <taxon>Eukaryota</taxon>
        <taxon>Fungi</taxon>
        <taxon>Dikarya</taxon>
        <taxon>Ascomycota</taxon>
        <taxon>Pezizomycotina</taxon>
        <taxon>Pezizomycetes</taxon>
        <taxon>Pezizales</taxon>
        <taxon>Tuberaceae</taxon>
        <taxon>Tuber</taxon>
    </lineage>
</organism>
<reference evidence="3" key="1">
    <citation type="submission" date="2015-10" db="EMBL/GenBank/DDBJ databases">
        <authorList>
            <person name="Regsiter A."/>
            <person name="william w."/>
        </authorList>
    </citation>
    <scope>NUCLEOTIDE SEQUENCE</scope>
    <source>
        <strain evidence="3">Montdore</strain>
    </source>
</reference>
<evidence type="ECO:0000256" key="1">
    <source>
        <dbReference type="SAM" id="MobiDB-lite"/>
    </source>
</evidence>
<accession>A0A292Q7U4</accession>
<keyword evidence="2" id="KW-1133">Transmembrane helix</keyword>
<dbReference type="EMBL" id="LN890955">
    <property type="protein sequence ID" value="CUS14833.1"/>
    <property type="molecule type" value="Genomic_DNA"/>
</dbReference>
<evidence type="ECO:0000256" key="2">
    <source>
        <dbReference type="SAM" id="Phobius"/>
    </source>
</evidence>
<evidence type="ECO:0000313" key="4">
    <source>
        <dbReference type="Proteomes" id="UP001412239"/>
    </source>
</evidence>
<protein>
    <submittedName>
        <fullName evidence="3">Uncharacterized protein</fullName>
    </submittedName>
</protein>